<proteinExistence type="predicted"/>
<reference evidence="2" key="1">
    <citation type="submission" date="2021-02" db="EMBL/GenBank/DDBJ databases">
        <authorList>
            <person name="Nowell W R."/>
        </authorList>
    </citation>
    <scope>NUCLEOTIDE SEQUENCE</scope>
</reference>
<dbReference type="EMBL" id="CAJOBE010017846">
    <property type="protein sequence ID" value="CAF4214925.1"/>
    <property type="molecule type" value="Genomic_DNA"/>
</dbReference>
<protein>
    <submittedName>
        <fullName evidence="2">Uncharacterized protein</fullName>
    </submittedName>
</protein>
<name>A0A815KZF0_9BILA</name>
<sequence length="96" mass="10676">MKVEASTRSNDRQEKAKQPLYSEQFMISSIDNDNKPIDVPCPSPIPNACEPLASQGLAIINDTAQDKTERRTGFNGQFPSLISFLHVINTTYSLFS</sequence>
<dbReference type="EMBL" id="CAJOAX010011535">
    <property type="protein sequence ID" value="CAF4095470.1"/>
    <property type="molecule type" value="Genomic_DNA"/>
</dbReference>
<evidence type="ECO:0000256" key="1">
    <source>
        <dbReference type="SAM" id="MobiDB-lite"/>
    </source>
</evidence>
<comment type="caution">
    <text evidence="2">The sequence shown here is derived from an EMBL/GenBank/DDBJ whole genome shotgun (WGS) entry which is preliminary data.</text>
</comment>
<evidence type="ECO:0000313" key="2">
    <source>
        <dbReference type="EMBL" id="CAF1402963.1"/>
    </source>
</evidence>
<accession>A0A815KZF0</accession>
<feature type="region of interest" description="Disordered" evidence="1">
    <location>
        <begin position="1"/>
        <end position="22"/>
    </location>
</feature>
<evidence type="ECO:0000313" key="5">
    <source>
        <dbReference type="Proteomes" id="UP000663889"/>
    </source>
</evidence>
<evidence type="ECO:0000313" key="4">
    <source>
        <dbReference type="EMBL" id="CAF4214925.1"/>
    </source>
</evidence>
<organism evidence="2 5">
    <name type="scientific">Rotaria sordida</name>
    <dbReference type="NCBI Taxonomy" id="392033"/>
    <lineage>
        <taxon>Eukaryota</taxon>
        <taxon>Metazoa</taxon>
        <taxon>Spiralia</taxon>
        <taxon>Gnathifera</taxon>
        <taxon>Rotifera</taxon>
        <taxon>Eurotatoria</taxon>
        <taxon>Bdelloidea</taxon>
        <taxon>Philodinida</taxon>
        <taxon>Philodinidae</taxon>
        <taxon>Rotaria</taxon>
    </lineage>
</organism>
<dbReference type="EMBL" id="CAJNOU010003665">
    <property type="protein sequence ID" value="CAF1402963.1"/>
    <property type="molecule type" value="Genomic_DNA"/>
</dbReference>
<dbReference type="Proteomes" id="UP000663823">
    <property type="component" value="Unassembled WGS sequence"/>
</dbReference>
<dbReference type="AlphaFoldDB" id="A0A815KZF0"/>
<dbReference type="Proteomes" id="UP000663889">
    <property type="component" value="Unassembled WGS sequence"/>
</dbReference>
<evidence type="ECO:0000313" key="3">
    <source>
        <dbReference type="EMBL" id="CAF4095470.1"/>
    </source>
</evidence>
<dbReference type="Proteomes" id="UP000663874">
    <property type="component" value="Unassembled WGS sequence"/>
</dbReference>
<gene>
    <name evidence="4" type="ORF">FNK824_LOCUS36959</name>
    <name evidence="3" type="ORF">OTI717_LOCUS33889</name>
    <name evidence="2" type="ORF">SEV965_LOCUS31537</name>
</gene>
<feature type="compositionally biased region" description="Basic and acidic residues" evidence="1">
    <location>
        <begin position="1"/>
        <end position="17"/>
    </location>
</feature>